<keyword evidence="14" id="KW-0539">Nucleus</keyword>
<dbReference type="FunFam" id="2.40.290.10:FF:000006">
    <property type="entry name" value="ATP-dependent DNA helicase 2 subunit KU80"/>
    <property type="match status" value="1"/>
</dbReference>
<dbReference type="PROSITE" id="PS51476">
    <property type="entry name" value="PROTEASOME_BETA_2"/>
    <property type="match status" value="1"/>
</dbReference>
<dbReference type="FunFam" id="1.25.40.240:FF:000001">
    <property type="entry name" value="X-ray repair cross-complementing protein 5"/>
    <property type="match status" value="1"/>
</dbReference>
<dbReference type="PANTHER" id="PTHR12604:SF4">
    <property type="entry name" value="X-RAY REPAIR CROSS-COMPLEMENTING PROTEIN 5"/>
    <property type="match status" value="1"/>
</dbReference>
<dbReference type="InterPro" id="IPR016050">
    <property type="entry name" value="Proteasome_bsu_CS"/>
</dbReference>
<organism evidence="16 17">
    <name type="scientific">Cephalotus follicularis</name>
    <name type="common">Albany pitcher plant</name>
    <dbReference type="NCBI Taxonomy" id="3775"/>
    <lineage>
        <taxon>Eukaryota</taxon>
        <taxon>Viridiplantae</taxon>
        <taxon>Streptophyta</taxon>
        <taxon>Embryophyta</taxon>
        <taxon>Tracheophyta</taxon>
        <taxon>Spermatophyta</taxon>
        <taxon>Magnoliopsida</taxon>
        <taxon>eudicotyledons</taxon>
        <taxon>Gunneridae</taxon>
        <taxon>Pentapetalae</taxon>
        <taxon>rosids</taxon>
        <taxon>fabids</taxon>
        <taxon>Oxalidales</taxon>
        <taxon>Cephalotaceae</taxon>
        <taxon>Cephalotus</taxon>
    </lineage>
</organism>
<dbReference type="InterPro" id="IPR016194">
    <property type="entry name" value="SPOC-like_C_dom_sf"/>
</dbReference>
<evidence type="ECO:0000256" key="14">
    <source>
        <dbReference type="ARBA" id="ARBA00023242"/>
    </source>
</evidence>
<dbReference type="Pfam" id="PF03731">
    <property type="entry name" value="Ku_N"/>
    <property type="match status" value="1"/>
</dbReference>
<dbReference type="GO" id="GO:0042162">
    <property type="term" value="F:telomeric DNA binding"/>
    <property type="evidence" value="ECO:0007669"/>
    <property type="project" value="InterPro"/>
</dbReference>
<comment type="subcellular location">
    <subcellularLocation>
        <location evidence="1">Nucleus</location>
    </subcellularLocation>
</comment>
<dbReference type="SMART" id="SM00559">
    <property type="entry name" value="Ku78"/>
    <property type="match status" value="1"/>
</dbReference>
<comment type="similarity">
    <text evidence="2">Belongs to the ku80 family.</text>
</comment>
<dbReference type="Gene3D" id="1.25.40.240">
    <property type="entry name" value="Ku, C-terminal domain"/>
    <property type="match status" value="1"/>
</dbReference>
<evidence type="ECO:0000256" key="7">
    <source>
        <dbReference type="ARBA" id="ARBA00022801"/>
    </source>
</evidence>
<dbReference type="SUPFAM" id="SSF100939">
    <property type="entry name" value="SPOC domain-like"/>
    <property type="match status" value="1"/>
</dbReference>
<evidence type="ECO:0000256" key="11">
    <source>
        <dbReference type="ARBA" id="ARBA00023125"/>
    </source>
</evidence>
<evidence type="ECO:0000256" key="3">
    <source>
        <dbReference type="ARBA" id="ARBA00011517"/>
    </source>
</evidence>
<dbReference type="Pfam" id="PF02735">
    <property type="entry name" value="Ku"/>
    <property type="match status" value="1"/>
</dbReference>
<dbReference type="GO" id="GO:0016787">
    <property type="term" value="F:hydrolase activity"/>
    <property type="evidence" value="ECO:0007669"/>
    <property type="project" value="UniProtKB-KW"/>
</dbReference>
<protein>
    <submittedName>
        <fullName evidence="16">Proteasome domain-containing protein/Ku domain-containing protein/Ku_C domain-containing protein/Ku_N domain-containing protein/Ku_PK_bind domain-containing protein</fullName>
    </submittedName>
</protein>
<dbReference type="OrthoDB" id="30826at2759"/>
<keyword evidence="10 16" id="KW-0647">Proteasome</keyword>
<keyword evidence="9" id="KW-0067">ATP-binding</keyword>
<dbReference type="STRING" id="3775.A0A1Q3AWY4"/>
<dbReference type="InterPro" id="IPR005160">
    <property type="entry name" value="Ku_C"/>
</dbReference>
<keyword evidence="5" id="KW-0547">Nucleotide-binding</keyword>
<evidence type="ECO:0000259" key="15">
    <source>
        <dbReference type="SMART" id="SM00559"/>
    </source>
</evidence>
<evidence type="ECO:0000256" key="6">
    <source>
        <dbReference type="ARBA" id="ARBA00022763"/>
    </source>
</evidence>
<dbReference type="InParanoid" id="A0A1Q3AWY4"/>
<evidence type="ECO:0000256" key="5">
    <source>
        <dbReference type="ARBA" id="ARBA00022741"/>
    </source>
</evidence>
<keyword evidence="8" id="KW-0347">Helicase</keyword>
<keyword evidence="4" id="KW-0963">Cytoplasm</keyword>
<dbReference type="FunCoup" id="A0A1Q3AWY4">
    <property type="interactions" value="2754"/>
</dbReference>
<proteinExistence type="inferred from homology"/>
<sequence length="883" mass="98708">MTKQQQNWSPYDNNGGTCVAIAGANYCVIAADTRMSSGYNILTREYSKICKLADKCVMASSGFQADVKALQKHLAAKHMIYQHQHNKQMSCPAMAQLLSNTLYYKRFFPYYAFNVLGGLDNEGKGCVFTYDAVGSYERVGYSSQGSGATLIMPFLDNQLKSPSPLLLPAQDAVTPLSEAEAVELVKTVFASATERDIYTEGLVLLLDVGPSMHNILPEVEKLLSMLVQKKLLYGKNDEVGVVLFGTEETDNELAIGVGGYENIVVLQKIEVVSGDLVEALQQLPRGTVGVLDAIVVGLDMLIKKYGTTNKRKKRLCLVTNALCPIKDPFEETKEDQVNTIAAQMTQRGMKMDSIIVRGRLNGEADKRVIHENDLILNLFSKKSCAKTVYVESPTSLLGALQTRKIAPVTIFRGDLELSPRMKIRVWVYKKTSEERFPTLKKYSDKAPSTDKFATHEVKVDYEYKSAEDPSKVVPPEQRIKGYRYGPQVIPISSAEWEAVKYKPEKSVKLLGFTDASIIMRHYYMKDVNIFIAEPGNSRAILAVSAIARAMKQMNKVAIVRCVWRQGQGSVVLGVLTPNVSDGDNVPDSFYFNALPFAEDIREFYFPSFSNFPVSWLPNEQQQEVADNLVKMLDLAPSGREEALRPELTPNPVLERFYHHLELKSKHPDAAVPPVDKTLERITRPDQELFSENKSAIDAFRRCFELKENPKLKKSARRLLRGKPSGSNEGEVNGDVSDAGVVNSTDYKSLVKVEKIGESTPVQDFEAMILRRDSPDWVGKAIKDMENKIYDLVGSSYEGYNYPKALQCLVALRRGCILEQEPKQFNDFLGHLCKFCQERNLSSFCDFLASKDITLISKSEAIDSEIADDEVGRFLVKTAQKLGE</sequence>
<dbReference type="CDD" id="cd00873">
    <property type="entry name" value="KU80"/>
    <property type="match status" value="1"/>
</dbReference>
<dbReference type="InterPro" id="IPR006164">
    <property type="entry name" value="DNA_bd_Ku70/Ku80"/>
</dbReference>
<dbReference type="GO" id="GO:0005524">
    <property type="term" value="F:ATP binding"/>
    <property type="evidence" value="ECO:0007669"/>
    <property type="project" value="UniProtKB-KW"/>
</dbReference>
<comment type="subunit">
    <text evidence="3">Component of the 20S core complex of the 26S proteasome. The 26S proteasome is composed of a core protease (CP), known as the 20S proteasome, capped at one or both ends by the 19S regulatory particle (RP/PA700). The 20S proteasome core is composed of 28 subunits that are arranged in four stacked rings, resulting in a barrel-shaped structure. The two end rings are each formed by seven alpha subunits, and the two central rings are each formed by seven beta subunits. The catalytic chamber with the active sites is on the inside of the barrel.</text>
</comment>
<dbReference type="FunFam" id="3.60.20.10:FF:000027">
    <property type="entry name" value="Proteasome subunit beta type-6"/>
    <property type="match status" value="1"/>
</dbReference>
<dbReference type="Pfam" id="PF00227">
    <property type="entry name" value="Proteasome"/>
    <property type="match status" value="1"/>
</dbReference>
<gene>
    <name evidence="16" type="ORF">CFOL_v3_03768</name>
</gene>
<reference evidence="17" key="1">
    <citation type="submission" date="2016-04" db="EMBL/GenBank/DDBJ databases">
        <title>Cephalotus genome sequencing.</title>
        <authorList>
            <person name="Fukushima K."/>
            <person name="Hasebe M."/>
            <person name="Fang X."/>
        </authorList>
    </citation>
    <scope>NUCLEOTIDE SEQUENCE [LARGE SCALE GENOMIC DNA]</scope>
    <source>
        <strain evidence="17">cv. St1</strain>
    </source>
</reference>
<dbReference type="PROSITE" id="PS00854">
    <property type="entry name" value="PROTEASOME_BETA_1"/>
    <property type="match status" value="1"/>
</dbReference>
<keyword evidence="11" id="KW-0238">DNA-binding</keyword>
<dbReference type="Gene3D" id="2.40.290.10">
    <property type="match status" value="1"/>
</dbReference>
<evidence type="ECO:0000256" key="13">
    <source>
        <dbReference type="ARBA" id="ARBA00023204"/>
    </source>
</evidence>
<keyword evidence="13" id="KW-0234">DNA repair</keyword>
<evidence type="ECO:0000313" key="16">
    <source>
        <dbReference type="EMBL" id="GAV60237.1"/>
    </source>
</evidence>
<evidence type="ECO:0000256" key="4">
    <source>
        <dbReference type="ARBA" id="ARBA00022490"/>
    </source>
</evidence>
<dbReference type="EMBL" id="BDDD01000141">
    <property type="protein sequence ID" value="GAV60237.1"/>
    <property type="molecule type" value="Genomic_DNA"/>
</dbReference>
<dbReference type="GO" id="GO:0051603">
    <property type="term" value="P:proteolysis involved in protein catabolic process"/>
    <property type="evidence" value="ECO:0007669"/>
    <property type="project" value="InterPro"/>
</dbReference>
<dbReference type="InterPro" id="IPR001353">
    <property type="entry name" value="Proteasome_sua/b"/>
</dbReference>
<comment type="caution">
    <text evidence="16">The sequence shown here is derived from an EMBL/GenBank/DDBJ whole genome shotgun (WGS) entry which is preliminary data.</text>
</comment>
<dbReference type="InterPro" id="IPR014893">
    <property type="entry name" value="Ku_PK_bind"/>
</dbReference>
<dbReference type="SUPFAM" id="SSF53300">
    <property type="entry name" value="vWA-like"/>
    <property type="match status" value="1"/>
</dbReference>
<dbReference type="SUPFAM" id="SSF56235">
    <property type="entry name" value="N-terminal nucleophile aminohydrolases (Ntn hydrolases)"/>
    <property type="match status" value="1"/>
</dbReference>
<dbReference type="PANTHER" id="PTHR12604">
    <property type="entry name" value="KU AUTOANTIGEN DNA HELICASE"/>
    <property type="match status" value="1"/>
</dbReference>
<dbReference type="Gene3D" id="3.60.20.10">
    <property type="entry name" value="Glutamine Phosphoribosylpyrophosphate, subunit 1, domain 1"/>
    <property type="match status" value="1"/>
</dbReference>
<dbReference type="GO" id="GO:0003690">
    <property type="term" value="F:double-stranded DNA binding"/>
    <property type="evidence" value="ECO:0007669"/>
    <property type="project" value="TreeGrafter"/>
</dbReference>
<dbReference type="AlphaFoldDB" id="A0A1Q3AWY4"/>
<dbReference type="InterPro" id="IPR036465">
    <property type="entry name" value="vWFA_dom_sf"/>
</dbReference>
<dbReference type="Pfam" id="PF08785">
    <property type="entry name" value="Ku_PK_bind"/>
    <property type="match status" value="1"/>
</dbReference>
<dbReference type="GO" id="GO:0006310">
    <property type="term" value="P:DNA recombination"/>
    <property type="evidence" value="ECO:0007669"/>
    <property type="project" value="UniProtKB-KW"/>
</dbReference>
<keyword evidence="6" id="KW-0227">DNA damage</keyword>
<keyword evidence="7" id="KW-0378">Hydrolase</keyword>
<dbReference type="CDD" id="cd03757">
    <property type="entry name" value="proteasome_beta_type_1"/>
    <property type="match status" value="1"/>
</dbReference>
<keyword evidence="12" id="KW-0233">DNA recombination</keyword>
<dbReference type="InterPro" id="IPR036494">
    <property type="entry name" value="Ku_C_sf"/>
</dbReference>
<evidence type="ECO:0000256" key="10">
    <source>
        <dbReference type="ARBA" id="ARBA00022942"/>
    </source>
</evidence>
<dbReference type="GO" id="GO:0005839">
    <property type="term" value="C:proteasome core complex"/>
    <property type="evidence" value="ECO:0007669"/>
    <property type="project" value="InterPro"/>
</dbReference>
<evidence type="ECO:0000256" key="1">
    <source>
        <dbReference type="ARBA" id="ARBA00004123"/>
    </source>
</evidence>
<name>A0A1Q3AWY4_CEPFO</name>
<evidence type="ECO:0000256" key="12">
    <source>
        <dbReference type="ARBA" id="ARBA00023172"/>
    </source>
</evidence>
<dbReference type="GO" id="GO:0003678">
    <property type="term" value="F:DNA helicase activity"/>
    <property type="evidence" value="ECO:0007669"/>
    <property type="project" value="InterPro"/>
</dbReference>
<dbReference type="InterPro" id="IPR024193">
    <property type="entry name" value="Ku80"/>
</dbReference>
<evidence type="ECO:0000256" key="8">
    <source>
        <dbReference type="ARBA" id="ARBA00022806"/>
    </source>
</evidence>
<dbReference type="Pfam" id="PF03730">
    <property type="entry name" value="Ku_C"/>
    <property type="match status" value="1"/>
</dbReference>
<dbReference type="FunFam" id="1.10.1600.10:FF:000002">
    <property type="entry name" value="X-ray repair cross-complementing protein 5"/>
    <property type="match status" value="1"/>
</dbReference>
<evidence type="ECO:0000256" key="2">
    <source>
        <dbReference type="ARBA" id="ARBA00007726"/>
    </source>
</evidence>
<accession>A0A1Q3AWY4</accession>
<dbReference type="Gene3D" id="1.10.1600.10">
    <property type="match status" value="1"/>
</dbReference>
<dbReference type="InterPro" id="IPR023333">
    <property type="entry name" value="Proteasome_suB-type"/>
</dbReference>
<dbReference type="Gene3D" id="3.40.50.410">
    <property type="entry name" value="von Willebrand factor, type A domain"/>
    <property type="match status" value="1"/>
</dbReference>
<feature type="domain" description="Ku" evidence="15">
    <location>
        <begin position="470"/>
        <end position="611"/>
    </location>
</feature>
<dbReference type="Proteomes" id="UP000187406">
    <property type="component" value="Unassembled WGS sequence"/>
</dbReference>
<evidence type="ECO:0000313" key="17">
    <source>
        <dbReference type="Proteomes" id="UP000187406"/>
    </source>
</evidence>
<dbReference type="GO" id="GO:0003684">
    <property type="term" value="F:damaged DNA binding"/>
    <property type="evidence" value="ECO:0007669"/>
    <property type="project" value="InterPro"/>
</dbReference>
<dbReference type="GO" id="GO:0043564">
    <property type="term" value="C:Ku70:Ku80 complex"/>
    <property type="evidence" value="ECO:0007669"/>
    <property type="project" value="InterPro"/>
</dbReference>
<dbReference type="InterPro" id="IPR029055">
    <property type="entry name" value="Ntn_hydrolases_N"/>
</dbReference>
<dbReference type="SUPFAM" id="SSF101420">
    <property type="entry name" value="C-terminal domain of Ku80"/>
    <property type="match status" value="1"/>
</dbReference>
<keyword evidence="17" id="KW-1185">Reference proteome</keyword>
<dbReference type="GO" id="GO:0006303">
    <property type="term" value="P:double-strand break repair via nonhomologous end joining"/>
    <property type="evidence" value="ECO:0007669"/>
    <property type="project" value="InterPro"/>
</dbReference>
<dbReference type="InterPro" id="IPR005161">
    <property type="entry name" value="Ku_N"/>
</dbReference>
<evidence type="ECO:0000256" key="9">
    <source>
        <dbReference type="ARBA" id="ARBA00022840"/>
    </source>
</evidence>
<dbReference type="GO" id="GO:0000723">
    <property type="term" value="P:telomere maintenance"/>
    <property type="evidence" value="ECO:0007669"/>
    <property type="project" value="InterPro"/>
</dbReference>